<evidence type="ECO:0000313" key="10">
    <source>
        <dbReference type="EMBL" id="MDR6224456.1"/>
    </source>
</evidence>
<dbReference type="HAMAP" id="MF_00446">
    <property type="entry name" value="PanD"/>
    <property type="match status" value="1"/>
</dbReference>
<evidence type="ECO:0000256" key="4">
    <source>
        <dbReference type="ARBA" id="ARBA00022813"/>
    </source>
</evidence>
<keyword evidence="7 9" id="KW-0704">Schiff base</keyword>
<dbReference type="PANTHER" id="PTHR21012:SF0">
    <property type="entry name" value="ASPARTATE 1-DECARBOXYLASE"/>
    <property type="match status" value="1"/>
</dbReference>
<keyword evidence="11" id="KW-1185">Reference proteome</keyword>
<evidence type="ECO:0000256" key="2">
    <source>
        <dbReference type="ARBA" id="ARBA00022655"/>
    </source>
</evidence>
<protein>
    <recommendedName>
        <fullName evidence="9">Aspartate 1-decarboxylase</fullName>
        <ecNumber evidence="9">4.1.1.11</ecNumber>
    </recommendedName>
    <alternativeName>
        <fullName evidence="9">Aspartate alpha-decarboxylase</fullName>
    </alternativeName>
    <component>
        <recommendedName>
            <fullName evidence="9">Aspartate 1-decarboxylase beta chain</fullName>
        </recommendedName>
    </component>
    <component>
        <recommendedName>
            <fullName evidence="9">Aspartate 1-decarboxylase alpha chain</fullName>
        </recommendedName>
    </component>
</protein>
<feature type="binding site" evidence="9">
    <location>
        <position position="57"/>
    </location>
    <ligand>
        <name>substrate</name>
    </ligand>
</feature>
<keyword evidence="2 9" id="KW-0566">Pantothenate biosynthesis</keyword>
<keyword evidence="4 9" id="KW-0068">Autocatalytic cleavage</keyword>
<keyword evidence="8 9" id="KW-0670">Pyruvate</keyword>
<dbReference type="RefSeq" id="WP_309861812.1">
    <property type="nucleotide sequence ID" value="NZ_JAVDQG010000001.1"/>
</dbReference>
<dbReference type="Proteomes" id="UP001185012">
    <property type="component" value="Unassembled WGS sequence"/>
</dbReference>
<feature type="active site" description="Proton donor" evidence="9">
    <location>
        <position position="58"/>
    </location>
</feature>
<comment type="function">
    <text evidence="9">Catalyzes the pyruvoyl-dependent decarboxylation of aspartate to produce beta-alanine.</text>
</comment>
<evidence type="ECO:0000256" key="1">
    <source>
        <dbReference type="ARBA" id="ARBA00022490"/>
    </source>
</evidence>
<evidence type="ECO:0000256" key="3">
    <source>
        <dbReference type="ARBA" id="ARBA00022793"/>
    </source>
</evidence>
<dbReference type="EC" id="4.1.1.11" evidence="9"/>
<dbReference type="GO" id="GO:0004068">
    <property type="term" value="F:aspartate 1-decarboxylase activity"/>
    <property type="evidence" value="ECO:0007669"/>
    <property type="project" value="UniProtKB-EC"/>
</dbReference>
<comment type="similarity">
    <text evidence="9">Belongs to the PanD family.</text>
</comment>
<keyword evidence="5 9" id="KW-0865">Zymogen</keyword>
<dbReference type="Pfam" id="PF02261">
    <property type="entry name" value="Asp_decarbox"/>
    <property type="match status" value="1"/>
</dbReference>
<feature type="chain" id="PRO_5044935981" description="Aspartate 1-decarboxylase beta chain" evidence="9">
    <location>
        <begin position="1"/>
        <end position="24"/>
    </location>
</feature>
<reference evidence="10 11" key="1">
    <citation type="submission" date="2023-07" db="EMBL/GenBank/DDBJ databases">
        <title>Genomic Encyclopedia of Type Strains, Phase IV (KMG-IV): sequencing the most valuable type-strain genomes for metagenomic binning, comparative biology and taxonomic classification.</title>
        <authorList>
            <person name="Goeker M."/>
        </authorList>
    </citation>
    <scope>NUCLEOTIDE SEQUENCE [LARGE SCALE GENOMIC DNA]</scope>
    <source>
        <strain evidence="10 11">DSM 45903</strain>
    </source>
</reference>
<evidence type="ECO:0000256" key="9">
    <source>
        <dbReference type="HAMAP-Rule" id="MF_00446"/>
    </source>
</evidence>
<keyword evidence="3 9" id="KW-0210">Decarboxylase</keyword>
<proteinExistence type="inferred from homology"/>
<organism evidence="10 11">
    <name type="scientific">Desmospora profundinema</name>
    <dbReference type="NCBI Taxonomy" id="1571184"/>
    <lineage>
        <taxon>Bacteria</taxon>
        <taxon>Bacillati</taxon>
        <taxon>Bacillota</taxon>
        <taxon>Bacilli</taxon>
        <taxon>Bacillales</taxon>
        <taxon>Thermoactinomycetaceae</taxon>
        <taxon>Desmospora</taxon>
    </lineage>
</organism>
<evidence type="ECO:0000256" key="7">
    <source>
        <dbReference type="ARBA" id="ARBA00023270"/>
    </source>
</evidence>
<comment type="subunit">
    <text evidence="9">Heterooctamer of four alpha and four beta subunits.</text>
</comment>
<comment type="subcellular location">
    <subcellularLocation>
        <location evidence="9">Cytoplasm</location>
    </subcellularLocation>
</comment>
<comment type="PTM">
    <text evidence="9">Is synthesized initially as an inactive proenzyme, which is activated by self-cleavage at a specific serine bond to produce a beta-subunit with a hydroxyl group at its C-terminus and an alpha-subunit with a pyruvoyl group at its N-terminus.</text>
</comment>
<dbReference type="NCBIfam" id="TIGR00223">
    <property type="entry name" value="panD"/>
    <property type="match status" value="1"/>
</dbReference>
<dbReference type="CDD" id="cd06919">
    <property type="entry name" value="Asp_decarbox"/>
    <property type="match status" value="1"/>
</dbReference>
<feature type="binding site" evidence="9">
    <location>
        <begin position="73"/>
        <end position="75"/>
    </location>
    <ligand>
        <name>substrate</name>
    </ligand>
</feature>
<dbReference type="InterPro" id="IPR009010">
    <property type="entry name" value="Asp_de-COase-like_dom_sf"/>
</dbReference>
<feature type="active site" description="Schiff-base intermediate with substrate; via pyruvic acid" evidence="9">
    <location>
        <position position="25"/>
    </location>
</feature>
<evidence type="ECO:0000256" key="8">
    <source>
        <dbReference type="ARBA" id="ARBA00023317"/>
    </source>
</evidence>
<keyword evidence="6 9" id="KW-0456">Lyase</keyword>
<evidence type="ECO:0000256" key="5">
    <source>
        <dbReference type="ARBA" id="ARBA00023145"/>
    </source>
</evidence>
<comment type="caution">
    <text evidence="10">The sequence shown here is derived from an EMBL/GenBank/DDBJ whole genome shotgun (WGS) entry which is preliminary data.</text>
</comment>
<keyword evidence="1 9" id="KW-0963">Cytoplasm</keyword>
<name>A0ABU1II61_9BACL</name>
<evidence type="ECO:0000256" key="6">
    <source>
        <dbReference type="ARBA" id="ARBA00023239"/>
    </source>
</evidence>
<comment type="pathway">
    <text evidence="9">Cofactor biosynthesis; (R)-pantothenate biosynthesis; beta-alanine from L-aspartate: step 1/1.</text>
</comment>
<gene>
    <name evidence="9" type="primary">panD</name>
    <name evidence="10" type="ORF">JOE21_000444</name>
</gene>
<dbReference type="InterPro" id="IPR003190">
    <property type="entry name" value="Asp_decarbox"/>
</dbReference>
<dbReference type="Gene3D" id="2.40.40.20">
    <property type="match status" value="1"/>
</dbReference>
<dbReference type="PIRSF" id="PIRSF006246">
    <property type="entry name" value="Asp_decarbox"/>
    <property type="match status" value="1"/>
</dbReference>
<dbReference type="EMBL" id="JAVDQG010000001">
    <property type="protein sequence ID" value="MDR6224456.1"/>
    <property type="molecule type" value="Genomic_DNA"/>
</dbReference>
<dbReference type="PANTHER" id="PTHR21012">
    <property type="entry name" value="ASPARTATE 1-DECARBOXYLASE"/>
    <property type="match status" value="1"/>
</dbReference>
<feature type="chain" id="PRO_5044935982" description="Aspartate 1-decarboxylase alpha chain" evidence="9">
    <location>
        <begin position="25"/>
        <end position="127"/>
    </location>
</feature>
<comment type="catalytic activity">
    <reaction evidence="9">
        <text>L-aspartate + H(+) = beta-alanine + CO2</text>
        <dbReference type="Rhea" id="RHEA:19497"/>
        <dbReference type="ChEBI" id="CHEBI:15378"/>
        <dbReference type="ChEBI" id="CHEBI:16526"/>
        <dbReference type="ChEBI" id="CHEBI:29991"/>
        <dbReference type="ChEBI" id="CHEBI:57966"/>
        <dbReference type="EC" id="4.1.1.11"/>
    </reaction>
</comment>
<evidence type="ECO:0000313" key="11">
    <source>
        <dbReference type="Proteomes" id="UP001185012"/>
    </source>
</evidence>
<sequence length="127" mass="14119">MLRNMMKSKIHRATVTEANLNYVGSVTIDEDLMEKVDIWPNEKVQIVNNNNGARLETYVIPGPRGSGTICLNGAAARLVQPGDTVIIISYAMMDEAEARHYHPKVAIMGENNQVVEWMGTEVHGLVR</sequence>
<dbReference type="SUPFAM" id="SSF50692">
    <property type="entry name" value="ADC-like"/>
    <property type="match status" value="1"/>
</dbReference>
<comment type="cofactor">
    <cofactor evidence="9">
        <name>pyruvate</name>
        <dbReference type="ChEBI" id="CHEBI:15361"/>
    </cofactor>
    <text evidence="9">Binds 1 pyruvoyl group covalently per subunit.</text>
</comment>
<accession>A0ABU1II61</accession>
<feature type="modified residue" description="Pyruvic acid (Ser)" evidence="9">
    <location>
        <position position="25"/>
    </location>
</feature>